<proteinExistence type="inferred from homology"/>
<dbReference type="EMBL" id="PQXI01000068">
    <property type="protein sequence ID" value="TGO25991.1"/>
    <property type="molecule type" value="Genomic_DNA"/>
</dbReference>
<dbReference type="Proteomes" id="UP000297910">
    <property type="component" value="Unassembled WGS sequence"/>
</dbReference>
<protein>
    <recommendedName>
        <fullName evidence="6">NAD(P)-binding protein</fullName>
    </recommendedName>
</protein>
<dbReference type="PANTHER" id="PTHR24320:SF236">
    <property type="entry name" value="SHORT-CHAIN DEHYDROGENASE-RELATED"/>
    <property type="match status" value="1"/>
</dbReference>
<dbReference type="GO" id="GO:0016491">
    <property type="term" value="F:oxidoreductase activity"/>
    <property type="evidence" value="ECO:0007669"/>
    <property type="project" value="UniProtKB-KW"/>
</dbReference>
<gene>
    <name evidence="4" type="ORF">BPAE_0068g00250</name>
</gene>
<evidence type="ECO:0000313" key="4">
    <source>
        <dbReference type="EMBL" id="TGO25991.1"/>
    </source>
</evidence>
<dbReference type="Pfam" id="PF00106">
    <property type="entry name" value="adh_short"/>
    <property type="match status" value="1"/>
</dbReference>
<keyword evidence="3" id="KW-0560">Oxidoreductase</keyword>
<dbReference type="InterPro" id="IPR002347">
    <property type="entry name" value="SDR_fam"/>
</dbReference>
<accession>A0A4Z1FWA7</accession>
<reference evidence="4 5" key="1">
    <citation type="submission" date="2017-12" db="EMBL/GenBank/DDBJ databases">
        <title>Comparative genomics of Botrytis spp.</title>
        <authorList>
            <person name="Valero-Jimenez C.A."/>
            <person name="Tapia P."/>
            <person name="Veloso J."/>
            <person name="Silva-Moreno E."/>
            <person name="Staats M."/>
            <person name="Valdes J.H."/>
            <person name="Van Kan J.A.L."/>
        </authorList>
    </citation>
    <scope>NUCLEOTIDE SEQUENCE [LARGE SCALE GENOMIC DNA]</scope>
    <source>
        <strain evidence="4 5">Bp0003</strain>
    </source>
</reference>
<keyword evidence="5" id="KW-1185">Reference proteome</keyword>
<organism evidence="4 5">
    <name type="scientific">Botrytis paeoniae</name>
    <dbReference type="NCBI Taxonomy" id="278948"/>
    <lineage>
        <taxon>Eukaryota</taxon>
        <taxon>Fungi</taxon>
        <taxon>Dikarya</taxon>
        <taxon>Ascomycota</taxon>
        <taxon>Pezizomycotina</taxon>
        <taxon>Leotiomycetes</taxon>
        <taxon>Helotiales</taxon>
        <taxon>Sclerotiniaceae</taxon>
        <taxon>Botrytis</taxon>
    </lineage>
</organism>
<dbReference type="InterPro" id="IPR036291">
    <property type="entry name" value="NAD(P)-bd_dom_sf"/>
</dbReference>
<dbReference type="PANTHER" id="PTHR24320">
    <property type="entry name" value="RETINOL DEHYDROGENASE"/>
    <property type="match status" value="1"/>
</dbReference>
<evidence type="ECO:0000256" key="2">
    <source>
        <dbReference type="ARBA" id="ARBA00022857"/>
    </source>
</evidence>
<evidence type="ECO:0008006" key="6">
    <source>
        <dbReference type="Google" id="ProtNLM"/>
    </source>
</evidence>
<comment type="similarity">
    <text evidence="1">Belongs to the short-chain dehydrogenases/reductases (SDR) family.</text>
</comment>
<comment type="caution">
    <text evidence="4">The sequence shown here is derived from an EMBL/GenBank/DDBJ whole genome shotgun (WGS) entry which is preliminary data.</text>
</comment>
<sequence>MLYPTDATIYMASRSSSHAASAISEITASDPSKAGNLRFLHLDLMDLHSIRGAAETFTAREEKLDILWNNAGIEGHMGVNVVGTYYFTRLLLGHMKNATGESAENSVRIVWTTSWMGEGRGPEGGFRMQDLEMGGCGCGNEYVDYAVSRAAGWMIGVEAGRRWGEEGVLSLIQNPGNLQTQAYRTQPPLAKFFISLLLHPAKLGAYIELFARLSPALTSQNQGAYIIPWGRIQLRWKGGRVGSCRIGVRS</sequence>
<dbReference type="Gene3D" id="3.40.50.720">
    <property type="entry name" value="NAD(P)-binding Rossmann-like Domain"/>
    <property type="match status" value="1"/>
</dbReference>
<dbReference type="AlphaFoldDB" id="A0A4Z1FWA7"/>
<evidence type="ECO:0000256" key="3">
    <source>
        <dbReference type="ARBA" id="ARBA00023002"/>
    </source>
</evidence>
<name>A0A4Z1FWA7_9HELO</name>
<evidence type="ECO:0000313" key="5">
    <source>
        <dbReference type="Proteomes" id="UP000297910"/>
    </source>
</evidence>
<dbReference type="SUPFAM" id="SSF51735">
    <property type="entry name" value="NAD(P)-binding Rossmann-fold domains"/>
    <property type="match status" value="1"/>
</dbReference>
<keyword evidence="2" id="KW-0521">NADP</keyword>
<evidence type="ECO:0000256" key="1">
    <source>
        <dbReference type="ARBA" id="ARBA00006484"/>
    </source>
</evidence>